<dbReference type="PANTHER" id="PTHR42895:SF2">
    <property type="entry name" value="IRON-SULFUR CLUSTER PROTEIN"/>
    <property type="match status" value="1"/>
</dbReference>
<dbReference type="PANTHER" id="PTHR42895">
    <property type="entry name" value="IRON-SULFUR CLUSTER-BINDING PROTEIN-RELATED"/>
    <property type="match status" value="1"/>
</dbReference>
<dbReference type="InterPro" id="IPR027980">
    <property type="entry name" value="RACo_C"/>
</dbReference>
<organism evidence="2 3">
    <name type="scientific">Blautia obeum</name>
    <dbReference type="NCBI Taxonomy" id="40520"/>
    <lineage>
        <taxon>Bacteria</taxon>
        <taxon>Bacillati</taxon>
        <taxon>Bacillota</taxon>
        <taxon>Clostridia</taxon>
        <taxon>Lachnospirales</taxon>
        <taxon>Lachnospiraceae</taxon>
        <taxon>Blautia</taxon>
    </lineage>
</organism>
<comment type="caution">
    <text evidence="2">The sequence shown here is derived from an EMBL/GenBank/DDBJ whole genome shotgun (WGS) entry which is preliminary data.</text>
</comment>
<dbReference type="InterPro" id="IPR001041">
    <property type="entry name" value="2Fe-2S_ferredoxin-type"/>
</dbReference>
<dbReference type="Pfam" id="PF14574">
    <property type="entry name" value="RACo_C_ter"/>
    <property type="match status" value="1"/>
</dbReference>
<dbReference type="InterPro" id="IPR012675">
    <property type="entry name" value="Beta-grasp_dom_sf"/>
</dbReference>
<sequence>MFDPVKTSCQVFILTEDTSTFNAHHDCRKCPNVNCKLRNIPDTEVIVHKGNEVKTILVKGTESLLDALIRENYYVSAVCGGKGRCGKCRIRVLSGETLITDEDKAVFTKEELAAGWRLSCRVYPYEELEISFEQNDESQFEILSSYQGEASGSVGEESAYDIAVDIGTTTIAMELLGGDSKKVIHTVTTINGQRVYGADVISRIKASTDGKKQGLQDSIRRDLQKGISRLVQETGISRDKVKNIVIGGNTTMGHLLMGYDCDTLGVYPFTPVNIDFIEGTDKEIIGEGTGGAKVTLLPGISTYVGGDIVSGLYACGFEKTSDVCLLVDLGTNGEMALGNKDRILVTSTAAGPAFEGGNITWGTGSIPGAICSVKLEGTDVQVKTIRDQAPEGICGTGVVEITAELVREEIVSDSGVLDDEFFERGFPLAKTPDGKEIVFTQKDVREIQLAKAAVRAGVETLLLRYGIEKEDVSRVYLAGGFGYKLDTSKAIAIGMLPEEFKDRIEAVGNSSLAGAVKYLSNPDGDKEIRKLVELSDEIGLSSDKDFNEFYMDAMFFEEE</sequence>
<dbReference type="InterPro" id="IPR052911">
    <property type="entry name" value="Corrinoid_activation_enz"/>
</dbReference>
<dbReference type="Pfam" id="PF17651">
    <property type="entry name" value="Raco_middle"/>
    <property type="match status" value="1"/>
</dbReference>
<dbReference type="SUPFAM" id="SSF54292">
    <property type="entry name" value="2Fe-2S ferredoxin-like"/>
    <property type="match status" value="1"/>
</dbReference>
<dbReference type="InterPro" id="IPR043129">
    <property type="entry name" value="ATPase_NBD"/>
</dbReference>
<dbReference type="CDD" id="cd00207">
    <property type="entry name" value="fer2"/>
    <property type="match status" value="1"/>
</dbReference>
<proteinExistence type="predicted"/>
<accession>A0A414JAH8</accession>
<dbReference type="InterPro" id="IPR042259">
    <property type="entry name" value="Raco-like_middle_sf"/>
</dbReference>
<dbReference type="Proteomes" id="UP000283745">
    <property type="component" value="Unassembled WGS sequence"/>
</dbReference>
<feature type="domain" description="2Fe-2S ferredoxin-type" evidence="1">
    <location>
        <begin position="43"/>
        <end position="136"/>
    </location>
</feature>
<evidence type="ECO:0000313" key="3">
    <source>
        <dbReference type="Proteomes" id="UP000283745"/>
    </source>
</evidence>
<dbReference type="Gene3D" id="3.10.20.30">
    <property type="match status" value="1"/>
</dbReference>
<protein>
    <submittedName>
        <fullName evidence="2">DUF4445 domain-containing protein</fullName>
    </submittedName>
</protein>
<reference evidence="2 3" key="1">
    <citation type="submission" date="2018-08" db="EMBL/GenBank/DDBJ databases">
        <title>A genome reference for cultivated species of the human gut microbiota.</title>
        <authorList>
            <person name="Zou Y."/>
            <person name="Xue W."/>
            <person name="Luo G."/>
        </authorList>
    </citation>
    <scope>NUCLEOTIDE SEQUENCE [LARGE SCALE GENOMIC DNA]</scope>
    <source>
        <strain evidence="2 3">AM28-23</strain>
    </source>
</reference>
<dbReference type="GO" id="GO:0051536">
    <property type="term" value="F:iron-sulfur cluster binding"/>
    <property type="evidence" value="ECO:0007669"/>
    <property type="project" value="InterPro"/>
</dbReference>
<gene>
    <name evidence="2" type="ORF">DW740_03700</name>
</gene>
<dbReference type="Gene3D" id="3.30.420.480">
    <property type="entry name" value="Domain of unknown function (DUF4445)"/>
    <property type="match status" value="1"/>
</dbReference>
<dbReference type="InterPro" id="IPR041414">
    <property type="entry name" value="Raco-like_middle"/>
</dbReference>
<dbReference type="AlphaFoldDB" id="A0A414JAH8"/>
<dbReference type="Pfam" id="PF00111">
    <property type="entry name" value="Fer2"/>
    <property type="match status" value="1"/>
</dbReference>
<evidence type="ECO:0000313" key="2">
    <source>
        <dbReference type="EMBL" id="RHE41524.1"/>
    </source>
</evidence>
<dbReference type="InterPro" id="IPR036010">
    <property type="entry name" value="2Fe-2S_ferredoxin-like_sf"/>
</dbReference>
<dbReference type="EMBL" id="QSKF01000002">
    <property type="protein sequence ID" value="RHE41524.1"/>
    <property type="molecule type" value="Genomic_DNA"/>
</dbReference>
<dbReference type="SUPFAM" id="SSF53067">
    <property type="entry name" value="Actin-like ATPase domain"/>
    <property type="match status" value="1"/>
</dbReference>
<dbReference type="PROSITE" id="PS51085">
    <property type="entry name" value="2FE2S_FER_2"/>
    <property type="match status" value="1"/>
</dbReference>
<evidence type="ECO:0000259" key="1">
    <source>
        <dbReference type="PROSITE" id="PS51085"/>
    </source>
</evidence>
<name>A0A414JAH8_9FIRM</name>